<dbReference type="PANTHER" id="PTHR33602:SF1">
    <property type="entry name" value="REGULATORY PROTEIN RECX FAMILY PROTEIN"/>
    <property type="match status" value="1"/>
</dbReference>
<comment type="similarity">
    <text evidence="2">Belongs to the RecX family.</text>
</comment>
<gene>
    <name evidence="6" type="ORF">FNW12_08860</name>
</gene>
<evidence type="ECO:0000256" key="3">
    <source>
        <dbReference type="ARBA" id="ARBA00018111"/>
    </source>
</evidence>
<dbReference type="Pfam" id="PF02631">
    <property type="entry name" value="RecX_HTH2"/>
    <property type="match status" value="1"/>
</dbReference>
<dbReference type="RefSeq" id="WP_143387230.1">
    <property type="nucleotide sequence ID" value="NZ_VJZM01000011.1"/>
</dbReference>
<protein>
    <recommendedName>
        <fullName evidence="3">Regulatory protein RecX</fullName>
    </recommendedName>
</protein>
<dbReference type="EMBL" id="VJZN01000012">
    <property type="protein sequence ID" value="TRX06344.1"/>
    <property type="molecule type" value="Genomic_DNA"/>
</dbReference>
<evidence type="ECO:0000256" key="2">
    <source>
        <dbReference type="ARBA" id="ARBA00009695"/>
    </source>
</evidence>
<evidence type="ECO:0000256" key="1">
    <source>
        <dbReference type="ARBA" id="ARBA00004496"/>
    </source>
</evidence>
<dbReference type="Gene3D" id="1.10.10.10">
    <property type="entry name" value="Winged helix-like DNA-binding domain superfamily/Winged helix DNA-binding domain"/>
    <property type="match status" value="1"/>
</dbReference>
<keyword evidence="7" id="KW-1185">Reference proteome</keyword>
<dbReference type="InterPro" id="IPR003783">
    <property type="entry name" value="Regulatory_RecX"/>
</dbReference>
<feature type="domain" description="RecX second three-helical" evidence="5">
    <location>
        <begin position="56"/>
        <end position="97"/>
    </location>
</feature>
<dbReference type="InterPro" id="IPR036388">
    <property type="entry name" value="WH-like_DNA-bd_sf"/>
</dbReference>
<dbReference type="PANTHER" id="PTHR33602">
    <property type="entry name" value="REGULATORY PROTEIN RECX FAMILY PROTEIN"/>
    <property type="match status" value="1"/>
</dbReference>
<reference evidence="6 7" key="1">
    <citation type="submission" date="2019-07" db="EMBL/GenBank/DDBJ databases">
        <title>Novel species of Flavobacterium.</title>
        <authorList>
            <person name="Liu Q."/>
            <person name="Xin Y.-H."/>
        </authorList>
    </citation>
    <scope>NUCLEOTIDE SEQUENCE [LARGE SCALE GENOMIC DNA]</scope>
    <source>
        <strain evidence="6 7">GSP39</strain>
    </source>
</reference>
<comment type="subcellular location">
    <subcellularLocation>
        <location evidence="1">Cytoplasm</location>
    </subcellularLocation>
</comment>
<sequence>MNTIFSIKEVTNKIEHFCTYQKRCHEEVVQKLRALKMDPEEIDRIMVHLIPDNFLNEERFTCSFGRGKHRKKHWGKIRIANELKSKRITQTLITIVLKEIYPDEYDATFNALAERQLGIHTERDTLKKRNKFCDYMLRRGYENNLVFEKVKELEHLEYG</sequence>
<evidence type="ECO:0000259" key="5">
    <source>
        <dbReference type="Pfam" id="PF02631"/>
    </source>
</evidence>
<keyword evidence="4" id="KW-0963">Cytoplasm</keyword>
<comment type="caution">
    <text evidence="6">The sequence shown here is derived from an EMBL/GenBank/DDBJ whole genome shotgun (WGS) entry which is preliminary data.</text>
</comment>
<dbReference type="Proteomes" id="UP000318528">
    <property type="component" value="Unassembled WGS sequence"/>
</dbReference>
<organism evidence="6 7">
    <name type="scientific">Flavobacterium gawalongense</name>
    <dbReference type="NCBI Taxonomy" id="2594432"/>
    <lineage>
        <taxon>Bacteria</taxon>
        <taxon>Pseudomonadati</taxon>
        <taxon>Bacteroidota</taxon>
        <taxon>Flavobacteriia</taxon>
        <taxon>Flavobacteriales</taxon>
        <taxon>Flavobacteriaceae</taxon>
        <taxon>Flavobacterium</taxon>
    </lineage>
</organism>
<evidence type="ECO:0000313" key="6">
    <source>
        <dbReference type="EMBL" id="TRX06344.1"/>
    </source>
</evidence>
<name>A0ABY3CL55_9FLAO</name>
<evidence type="ECO:0000256" key="4">
    <source>
        <dbReference type="ARBA" id="ARBA00022490"/>
    </source>
</evidence>
<accession>A0ABY3CL55</accession>
<proteinExistence type="inferred from homology"/>
<dbReference type="InterPro" id="IPR053924">
    <property type="entry name" value="RecX_HTH_2nd"/>
</dbReference>
<evidence type="ECO:0000313" key="7">
    <source>
        <dbReference type="Proteomes" id="UP000318528"/>
    </source>
</evidence>